<dbReference type="PIRSF" id="PIRSF500136">
    <property type="entry name" value="UDP_ManNAc_DH"/>
    <property type="match status" value="1"/>
</dbReference>
<dbReference type="GO" id="GO:0016757">
    <property type="term" value="F:glycosyltransferase activity"/>
    <property type="evidence" value="ECO:0007669"/>
    <property type="project" value="UniProtKB-ARBA"/>
</dbReference>
<dbReference type="SUPFAM" id="SSF51735">
    <property type="entry name" value="NAD(P)-binding Rossmann-fold domains"/>
    <property type="match status" value="1"/>
</dbReference>
<evidence type="ECO:0000256" key="1">
    <source>
        <dbReference type="ARBA" id="ARBA00023002"/>
    </source>
</evidence>
<dbReference type="RefSeq" id="WP_149860204.1">
    <property type="nucleotide sequence ID" value="NZ_VUOD01000003.1"/>
</dbReference>
<reference evidence="5 6" key="2">
    <citation type="submission" date="2019-09" db="EMBL/GenBank/DDBJ databases">
        <authorList>
            <person name="Mazur A."/>
        </authorList>
    </citation>
    <scope>NUCLEOTIDE SEQUENCE [LARGE SCALE GENOMIC DNA]</scope>
    <source>
        <strain evidence="5 6">3729k</strain>
    </source>
</reference>
<sequence>MADEKPLRLLVVAYEFPPSPSPQSLRWSYLTRELVALGHDVHVLAPDHPADGLGLPAIPPGLTVHRCFAGPLMGFLAARARRRRRSAGPPAEPQGQGGAAVAAEVELNWKGRLWHAGLNWKGRMFLRAQRLMEWLLFPDLRGEWKPWAKRRMQALLDEIRPDVVISSHEPATTLELGLMAARRGVRWVADLGDPVLAPYTPRRWHRRAEALEREVCARAECVLVTTDRAAALLARRHGLPADRCAVLTQGYDPAPALPPDGPQDPRFDTGRLELLYTGSFYGFRRHDALMEAVLATPGTRLNIASVKVPDDIAEVARRSPGAIRLLGFMPHLRALKAQRAVDVLVNIANDDPCQVPGKLYEYLGARKPILHLCPDPADPADAAAALLAGTGHGVACRNDARDIARVLRAWRDLKQAGGTVPFVPTPDAAAGHAWPAIAARLDAIIRARHRPEAGSERTPPPSTAPRNDKRMSMRRDAPPSGSEIASLAVIGLGYIGLPTAAMFAASGLRVYGVDISQRAVDSVNQGRAHIEEGDLDALVERGVKEGRLSAHLDPQPADAFIIAVPTPVGHDENHAPDVSYVEAAGRSLAPVLKKGDLVILESTSPVGTTGMLARVMAELRPDLAFPGGDRGPDVHLAYCPERIIPGQMLRELVDNDRIIGGMTPECAKRAAGLYQRFVKGECLLTDDRTAEMVKLTENAYRDVNIAFANELSMICDRLGIDAWDVIGFANRHPRVSILNPGPGVGGHCIAVDPWFIVASAPEQARLIRQAREVNDHKPLHVIAKVEQALAGRPDARIACLGLTYKPDVDDFRESPALQIARTLSERYPGRVLCADPFEAALPHAGLGELDLQLVPAEEAVQSADIVLLLVGHKAFRRLAPGAGKQVMDTVGLWRR</sequence>
<keyword evidence="1 5" id="KW-0560">Oxidoreductase</keyword>
<dbReference type="NCBIfam" id="TIGR03026">
    <property type="entry name" value="NDP-sugDHase"/>
    <property type="match status" value="1"/>
</dbReference>
<dbReference type="PIRSF" id="PIRSF000124">
    <property type="entry name" value="UDPglc_GDPman_dh"/>
    <property type="match status" value="1"/>
</dbReference>
<dbReference type="InterPro" id="IPR036220">
    <property type="entry name" value="UDP-Glc/GDP-Man_DH_C_sf"/>
</dbReference>
<dbReference type="NCBIfam" id="NF008286">
    <property type="entry name" value="PRK11064.1"/>
    <property type="match status" value="1"/>
</dbReference>
<evidence type="ECO:0000256" key="3">
    <source>
        <dbReference type="SAM" id="MobiDB-lite"/>
    </source>
</evidence>
<evidence type="ECO:0000313" key="6">
    <source>
        <dbReference type="Proteomes" id="UP000322165"/>
    </source>
</evidence>
<protein>
    <submittedName>
        <fullName evidence="5">UDP-N-acetyl-D-mannosamine dehydrogenase</fullName>
        <ecNumber evidence="5">1.1.1.336</ecNumber>
    </submittedName>
</protein>
<name>A0A5B2ZBL2_9GAMM</name>
<dbReference type="EMBL" id="VUOD01000003">
    <property type="protein sequence ID" value="KAA2285377.1"/>
    <property type="molecule type" value="Genomic_DNA"/>
</dbReference>
<feature type="domain" description="UDP-glucose/GDP-mannose dehydrogenase C-terminal" evidence="4">
    <location>
        <begin position="798"/>
        <end position="895"/>
    </location>
</feature>
<dbReference type="Pfam" id="PF00984">
    <property type="entry name" value="UDPG_MGDP_dh"/>
    <property type="match status" value="1"/>
</dbReference>
<feature type="compositionally biased region" description="Basic and acidic residues" evidence="3">
    <location>
        <begin position="466"/>
        <end position="477"/>
    </location>
</feature>
<dbReference type="InterPro" id="IPR014026">
    <property type="entry name" value="UDP-Glc/GDP-Man_DH_dimer"/>
</dbReference>
<dbReference type="SUPFAM" id="SSF48179">
    <property type="entry name" value="6-phosphogluconate dehydrogenase C-terminal domain-like"/>
    <property type="match status" value="1"/>
</dbReference>
<dbReference type="InterPro" id="IPR017476">
    <property type="entry name" value="UDP-Glc/GDP-Man"/>
</dbReference>
<dbReference type="Gene3D" id="3.40.50.2000">
    <property type="entry name" value="Glycogen Phosphorylase B"/>
    <property type="match status" value="2"/>
</dbReference>
<evidence type="ECO:0000259" key="4">
    <source>
        <dbReference type="SMART" id="SM00984"/>
    </source>
</evidence>
<dbReference type="Pfam" id="PF03720">
    <property type="entry name" value="UDPG_MGDP_dh_C"/>
    <property type="match status" value="1"/>
</dbReference>
<dbReference type="InterPro" id="IPR028359">
    <property type="entry name" value="UDP_ManNAc/GlcNAc_DH"/>
</dbReference>
<gene>
    <name evidence="5" type="primary">wecC</name>
    <name evidence="5" type="ORF">F0415_05530</name>
</gene>
<feature type="region of interest" description="Disordered" evidence="3">
    <location>
        <begin position="449"/>
        <end position="481"/>
    </location>
</feature>
<dbReference type="Proteomes" id="UP000322165">
    <property type="component" value="Unassembled WGS sequence"/>
</dbReference>
<dbReference type="AlphaFoldDB" id="A0A5B2ZBL2"/>
<dbReference type="GO" id="GO:0051287">
    <property type="term" value="F:NAD binding"/>
    <property type="evidence" value="ECO:0007669"/>
    <property type="project" value="InterPro"/>
</dbReference>
<dbReference type="PANTHER" id="PTHR43491">
    <property type="entry name" value="UDP-N-ACETYL-D-MANNOSAMINE DEHYDROGENASE"/>
    <property type="match status" value="1"/>
</dbReference>
<dbReference type="InterPro" id="IPR008927">
    <property type="entry name" value="6-PGluconate_DH-like_C_sf"/>
</dbReference>
<dbReference type="Gene3D" id="3.40.50.720">
    <property type="entry name" value="NAD(P)-binding Rossmann-like Domain"/>
    <property type="match status" value="2"/>
</dbReference>
<organism evidence="5 6">
    <name type="scientific">Arenimonas fontis</name>
    <dbReference type="NCBI Taxonomy" id="2608255"/>
    <lineage>
        <taxon>Bacteria</taxon>
        <taxon>Pseudomonadati</taxon>
        <taxon>Pseudomonadota</taxon>
        <taxon>Gammaproteobacteria</taxon>
        <taxon>Lysobacterales</taxon>
        <taxon>Lysobacteraceae</taxon>
        <taxon>Arenimonas</taxon>
    </lineage>
</organism>
<reference evidence="5 6" key="1">
    <citation type="submission" date="2019-09" db="EMBL/GenBank/DDBJ databases">
        <title>Arenimonas chukotkensis sp. nov., a bacterium isolated from Chukotka hot spring, Arctic region, Russia.</title>
        <authorList>
            <person name="Zayulina K.S."/>
            <person name="Prokofeva M.I."/>
            <person name="Elcheninov A.G."/>
            <person name="Novikov A."/>
            <person name="Kochetkova T.V."/>
            <person name="Kublanov I.V."/>
        </authorList>
    </citation>
    <scope>NUCLEOTIDE SEQUENCE [LARGE SCALE GENOMIC DNA]</scope>
    <source>
        <strain evidence="5 6">3729k</strain>
    </source>
</reference>
<dbReference type="InterPro" id="IPR028098">
    <property type="entry name" value="Glyco_trans_4-like_N"/>
</dbReference>
<keyword evidence="2" id="KW-0520">NAD</keyword>
<dbReference type="SMART" id="SM00984">
    <property type="entry name" value="UDPG_MGDP_dh_C"/>
    <property type="match status" value="1"/>
</dbReference>
<evidence type="ECO:0000256" key="2">
    <source>
        <dbReference type="ARBA" id="ARBA00023027"/>
    </source>
</evidence>
<dbReference type="GO" id="GO:0000271">
    <property type="term" value="P:polysaccharide biosynthetic process"/>
    <property type="evidence" value="ECO:0007669"/>
    <property type="project" value="InterPro"/>
</dbReference>
<accession>A0A5B2ZBL2</accession>
<dbReference type="Gene3D" id="1.20.5.100">
    <property type="entry name" value="Cytochrome c1, transmembrane anchor, C-terminal"/>
    <property type="match status" value="1"/>
</dbReference>
<dbReference type="InterPro" id="IPR036291">
    <property type="entry name" value="NAD(P)-bd_dom_sf"/>
</dbReference>
<dbReference type="SUPFAM" id="SSF53756">
    <property type="entry name" value="UDP-Glycosyltransferase/glycogen phosphorylase"/>
    <property type="match status" value="1"/>
</dbReference>
<proteinExistence type="predicted"/>
<dbReference type="Pfam" id="PF13439">
    <property type="entry name" value="Glyco_transf_4"/>
    <property type="match status" value="1"/>
</dbReference>
<dbReference type="PANTHER" id="PTHR43491:SF1">
    <property type="entry name" value="UDP-N-ACETYL-D-MANNOSAMINE DEHYDROGENASE"/>
    <property type="match status" value="1"/>
</dbReference>
<dbReference type="Pfam" id="PF03721">
    <property type="entry name" value="UDPG_MGDP_dh_N"/>
    <property type="match status" value="1"/>
</dbReference>
<dbReference type="GO" id="GO:0089714">
    <property type="term" value="F:UDP-N-acetyl-D-mannosamine dehydrogenase activity"/>
    <property type="evidence" value="ECO:0007669"/>
    <property type="project" value="UniProtKB-EC"/>
</dbReference>
<keyword evidence="6" id="KW-1185">Reference proteome</keyword>
<dbReference type="InterPro" id="IPR014027">
    <property type="entry name" value="UDP-Glc/GDP-Man_DH_C"/>
</dbReference>
<dbReference type="EC" id="1.1.1.336" evidence="5"/>
<dbReference type="SUPFAM" id="SSF52413">
    <property type="entry name" value="UDP-glucose/GDP-mannose dehydrogenase C-terminal domain"/>
    <property type="match status" value="1"/>
</dbReference>
<comment type="caution">
    <text evidence="5">The sequence shown here is derived from an EMBL/GenBank/DDBJ whole genome shotgun (WGS) entry which is preliminary data.</text>
</comment>
<dbReference type="GO" id="GO:0016628">
    <property type="term" value="F:oxidoreductase activity, acting on the CH-CH group of donors, NAD or NADP as acceptor"/>
    <property type="evidence" value="ECO:0007669"/>
    <property type="project" value="InterPro"/>
</dbReference>
<evidence type="ECO:0000313" key="5">
    <source>
        <dbReference type="EMBL" id="KAA2285377.1"/>
    </source>
</evidence>
<dbReference type="InterPro" id="IPR001732">
    <property type="entry name" value="UDP-Glc/GDP-Man_DH_N"/>
</dbReference>